<protein>
    <submittedName>
        <fullName evidence="5">Peptide/nickel transport system substrate-binding protein</fullName>
    </submittedName>
</protein>
<dbReference type="GO" id="GO:0015833">
    <property type="term" value="P:peptide transport"/>
    <property type="evidence" value="ECO:0007669"/>
    <property type="project" value="TreeGrafter"/>
</dbReference>
<dbReference type="RefSeq" id="WP_184169455.1">
    <property type="nucleotide sequence ID" value="NZ_JACHLN010000004.1"/>
</dbReference>
<dbReference type="AlphaFoldDB" id="A0A7W7K4C0"/>
<dbReference type="SUPFAM" id="SSF53850">
    <property type="entry name" value="Periplasmic binding protein-like II"/>
    <property type="match status" value="1"/>
</dbReference>
<organism evidence="5 6">
    <name type="scientific">Sphingomonas kyeonggiensis</name>
    <dbReference type="NCBI Taxonomy" id="1268553"/>
    <lineage>
        <taxon>Bacteria</taxon>
        <taxon>Pseudomonadati</taxon>
        <taxon>Pseudomonadota</taxon>
        <taxon>Alphaproteobacteria</taxon>
        <taxon>Sphingomonadales</taxon>
        <taxon>Sphingomonadaceae</taxon>
        <taxon>Sphingomonas</taxon>
    </lineage>
</organism>
<keyword evidence="3" id="KW-0732">Signal</keyword>
<feature type="signal peptide" evidence="3">
    <location>
        <begin position="1"/>
        <end position="15"/>
    </location>
</feature>
<comment type="subcellular location">
    <subcellularLocation>
        <location evidence="1">Periplasm</location>
    </subcellularLocation>
</comment>
<dbReference type="PROSITE" id="PS51257">
    <property type="entry name" value="PROKAR_LIPOPROTEIN"/>
    <property type="match status" value="1"/>
</dbReference>
<dbReference type="Gene3D" id="3.40.190.10">
    <property type="entry name" value="Periplasmic binding protein-like II"/>
    <property type="match status" value="1"/>
</dbReference>
<dbReference type="InterPro" id="IPR039424">
    <property type="entry name" value="SBP_5"/>
</dbReference>
<comment type="similarity">
    <text evidence="2">Belongs to the bacterial solute-binding protein 5 family.</text>
</comment>
<dbReference type="InterPro" id="IPR000914">
    <property type="entry name" value="SBP_5_dom"/>
</dbReference>
<comment type="caution">
    <text evidence="5">The sequence shown here is derived from an EMBL/GenBank/DDBJ whole genome shotgun (WGS) entry which is preliminary data.</text>
</comment>
<reference evidence="5 6" key="1">
    <citation type="submission" date="2020-08" db="EMBL/GenBank/DDBJ databases">
        <title>Functional genomics of gut bacteria from endangered species of beetles.</title>
        <authorList>
            <person name="Carlos-Shanley C."/>
        </authorList>
    </citation>
    <scope>NUCLEOTIDE SEQUENCE [LARGE SCALE GENOMIC DNA]</scope>
    <source>
        <strain evidence="5 6">S00224</strain>
    </source>
</reference>
<sequence>MRPSFLALLPLLALAACGGGAGQRRDNTVVVVSAIGSGSTLADPDTGPLDPAHRVLMGAAAQGLVRFDATGQIEPGLAERWIVIDDGRSYIFRLRDDATWPDGEAVTAGEVVRVLRRAIQPRSRNPLAPFLAVIDEIVEMTPQVIEVRLKRPRPDLLKLFAQPEMAVFRLDKIDGSGPFRATPNRAGVLLRPIPEPGDPDEAAAPRPQETLQFRGERASMALARFREGQSDLVLGGSFVDWPLVGVVGIAGPNVKLDNALGLFGLAVASREGFFADQANRAAIAMAIDRPTLTRQIHPDWAPVETLLPSQLDSANAPTQPAWASLDLDARRQNARNAVANWRRSHPGPVTVRVALPSGPGANLVWSRIAEALYAIRLTPVRVAQDAPADLRLIDAVAPYDSARWFVATACEACSPQAQALIEAGRDAPDLDARAARIADADAALTADVAYIPIAQPFRWSIVALRLQAWQGNARAWHPLNHLRNETR</sequence>
<dbReference type="Gene3D" id="3.10.105.10">
    <property type="entry name" value="Dipeptide-binding Protein, Domain 3"/>
    <property type="match status" value="1"/>
</dbReference>
<evidence type="ECO:0000313" key="6">
    <source>
        <dbReference type="Proteomes" id="UP000575241"/>
    </source>
</evidence>
<dbReference type="PANTHER" id="PTHR30290">
    <property type="entry name" value="PERIPLASMIC BINDING COMPONENT OF ABC TRANSPORTER"/>
    <property type="match status" value="1"/>
</dbReference>
<feature type="domain" description="Solute-binding protein family 5" evidence="4">
    <location>
        <begin position="72"/>
        <end position="328"/>
    </location>
</feature>
<evidence type="ECO:0000259" key="4">
    <source>
        <dbReference type="Pfam" id="PF00496"/>
    </source>
</evidence>
<dbReference type="Proteomes" id="UP000575241">
    <property type="component" value="Unassembled WGS sequence"/>
</dbReference>
<evidence type="ECO:0000256" key="1">
    <source>
        <dbReference type="ARBA" id="ARBA00004418"/>
    </source>
</evidence>
<dbReference type="EMBL" id="JACHLN010000004">
    <property type="protein sequence ID" value="MBB4840802.1"/>
    <property type="molecule type" value="Genomic_DNA"/>
</dbReference>
<name>A0A7W7K4C0_9SPHN</name>
<accession>A0A7W7K4C0</accession>
<evidence type="ECO:0000313" key="5">
    <source>
        <dbReference type="EMBL" id="MBB4840802.1"/>
    </source>
</evidence>
<proteinExistence type="inferred from homology"/>
<keyword evidence="6" id="KW-1185">Reference proteome</keyword>
<evidence type="ECO:0000256" key="3">
    <source>
        <dbReference type="SAM" id="SignalP"/>
    </source>
</evidence>
<feature type="chain" id="PRO_5031062325" evidence="3">
    <location>
        <begin position="16"/>
        <end position="487"/>
    </location>
</feature>
<dbReference type="GO" id="GO:1904680">
    <property type="term" value="F:peptide transmembrane transporter activity"/>
    <property type="evidence" value="ECO:0007669"/>
    <property type="project" value="TreeGrafter"/>
</dbReference>
<gene>
    <name evidence="5" type="ORF">HNP52_003899</name>
</gene>
<evidence type="ECO:0000256" key="2">
    <source>
        <dbReference type="ARBA" id="ARBA00005695"/>
    </source>
</evidence>
<dbReference type="Pfam" id="PF00496">
    <property type="entry name" value="SBP_bac_5"/>
    <property type="match status" value="1"/>
</dbReference>